<keyword evidence="3" id="KW-1185">Reference proteome</keyword>
<proteinExistence type="predicted"/>
<dbReference type="EMBL" id="KL363187">
    <property type="protein sequence ID" value="KFD57780.1"/>
    <property type="molecule type" value="Genomic_DNA"/>
</dbReference>
<protein>
    <recommendedName>
        <fullName evidence="4">G-protein coupled receptors family 1 profile domain-containing protein</fullName>
    </recommendedName>
</protein>
<evidence type="ECO:0000313" key="3">
    <source>
        <dbReference type="Proteomes" id="UP000030764"/>
    </source>
</evidence>
<name>A0A085MKN4_9BILA</name>
<evidence type="ECO:0008006" key="4">
    <source>
        <dbReference type="Google" id="ProtNLM"/>
    </source>
</evidence>
<accession>A0A085MKN4</accession>
<organism evidence="2 3">
    <name type="scientific">Trichuris suis</name>
    <name type="common">pig whipworm</name>
    <dbReference type="NCBI Taxonomy" id="68888"/>
    <lineage>
        <taxon>Eukaryota</taxon>
        <taxon>Metazoa</taxon>
        <taxon>Ecdysozoa</taxon>
        <taxon>Nematoda</taxon>
        <taxon>Enoplea</taxon>
        <taxon>Dorylaimia</taxon>
        <taxon>Trichinellida</taxon>
        <taxon>Trichuridae</taxon>
        <taxon>Trichuris</taxon>
    </lineage>
</organism>
<keyword evidence="1" id="KW-1133">Transmembrane helix</keyword>
<feature type="transmembrane region" description="Helical" evidence="1">
    <location>
        <begin position="290"/>
        <end position="318"/>
    </location>
</feature>
<feature type="transmembrane region" description="Helical" evidence="1">
    <location>
        <begin position="195"/>
        <end position="216"/>
    </location>
</feature>
<keyword evidence="1" id="KW-0472">Membrane</keyword>
<dbReference type="AlphaFoldDB" id="A0A085MKN4"/>
<feature type="transmembrane region" description="Helical" evidence="1">
    <location>
        <begin position="245"/>
        <end position="269"/>
    </location>
</feature>
<keyword evidence="1" id="KW-0812">Transmembrane</keyword>
<evidence type="ECO:0000256" key="1">
    <source>
        <dbReference type="SAM" id="Phobius"/>
    </source>
</evidence>
<evidence type="ECO:0000313" key="2">
    <source>
        <dbReference type="EMBL" id="KFD57780.1"/>
    </source>
</evidence>
<gene>
    <name evidence="2" type="ORF">M513_01450</name>
</gene>
<feature type="transmembrane region" description="Helical" evidence="1">
    <location>
        <begin position="23"/>
        <end position="48"/>
    </location>
</feature>
<reference evidence="2 3" key="1">
    <citation type="journal article" date="2014" name="Nat. Genet.">
        <title>Genome and transcriptome of the porcine whipworm Trichuris suis.</title>
        <authorList>
            <person name="Jex A.R."/>
            <person name="Nejsum P."/>
            <person name="Schwarz E.M."/>
            <person name="Hu L."/>
            <person name="Young N.D."/>
            <person name="Hall R.S."/>
            <person name="Korhonen P.K."/>
            <person name="Liao S."/>
            <person name="Thamsborg S."/>
            <person name="Xia J."/>
            <person name="Xu P."/>
            <person name="Wang S."/>
            <person name="Scheerlinck J.P."/>
            <person name="Hofmann A."/>
            <person name="Sternberg P.W."/>
            <person name="Wang J."/>
            <person name="Gasser R.B."/>
        </authorList>
    </citation>
    <scope>NUCLEOTIDE SEQUENCE [LARGE SCALE GENOMIC DNA]</scope>
    <source>
        <strain evidence="2">DCEP-RM93M</strain>
    </source>
</reference>
<feature type="transmembrane region" description="Helical" evidence="1">
    <location>
        <begin position="324"/>
        <end position="345"/>
    </location>
</feature>
<dbReference type="Proteomes" id="UP000030764">
    <property type="component" value="Unassembled WGS sequence"/>
</dbReference>
<sequence>MSYDATENVTYSPDAPFGPRFDWISAIVHIVFGSLTCIAYFVLTVLLAKKTSKTRMDLFHLDSEFVAASHEFRRRKSNKDGWGAADKCKNNIYINKEVLSVMGPPSEKCSSAFVSVHSVASVGMTLAIVWESTRIAVKYDSPEMLTPFQCMVKSPYPTLYIISDTTVSEAMLFLSLDLLISLRFPLLGKKIMHRILIAMMWFYFLTIIADVAYCWYRSVVQNQNSSTLISVQCINSEVLPEDFYLVHYMTNAVVTLIAAFLCLLCMFIYHRQKSENDAVRAVQLKRQGLVLKRLTTLFLYTLIVQTMPLLVVTCLYANGEDSPHLVVVWLAQIILYPTYPLHSLTREYKNLKRQRSVKSNKHQVPQLGIDCKSDKLFIGGKMQLSFPASCRYVICCTSTRSLYKTKLDPPSAY</sequence>